<reference evidence="1" key="1">
    <citation type="journal article" date="2014" name="Antimicrob. Agents Chemother.">
        <title>IncH-Type Plasmid Harboring blaCTX-M-15, blaDHA-1, and qnrB4 Genes Recovered from Animal Isolates.</title>
        <authorList>
            <person name="Schluter A."/>
            <person name="Nordmann P."/>
            <person name="Bonnin R.A."/>
            <person name="Millemann Y."/>
            <person name="Eikmeyer F.G."/>
            <person name="Wibberg D."/>
            <person name="Puhler A."/>
            <person name="Poirel L."/>
        </authorList>
    </citation>
    <scope>NUCLEOTIDE SEQUENCE [LARGE SCALE GENOMIC DNA]</scope>
    <source>
        <strain evidence="1">Kp15</strain>
        <plasmid evidence="1">pENVA</plasmid>
    </source>
</reference>
<protein>
    <submittedName>
        <fullName evidence="1">Uncharacterized protein</fullName>
    </submittedName>
</protein>
<geneLocation type="plasmid" evidence="1">
    <name>pENVA</name>
</geneLocation>
<name>A0A024HVF5_KLEPN</name>
<accession>A0A024HVF5</accession>
<sequence length="78" mass="9137">MGMNDQTANSGVAFHLWTSWVSRESWDPITNKRFFTPASIKNLIRLKIADCEQTAGWFYLQDIWNSLRIQIADFIKRS</sequence>
<dbReference type="EMBL" id="HG918041">
    <property type="protein sequence ID" value="CDM79872.1"/>
    <property type="molecule type" value="Genomic_DNA"/>
</dbReference>
<proteinExistence type="predicted"/>
<gene>
    <name evidence="1" type="ORF">PENVA_0256</name>
</gene>
<evidence type="ECO:0000313" key="1">
    <source>
        <dbReference type="EMBL" id="CDM79872.1"/>
    </source>
</evidence>
<organism evidence="1">
    <name type="scientific">Klebsiella pneumoniae</name>
    <dbReference type="NCBI Taxonomy" id="573"/>
    <lineage>
        <taxon>Bacteria</taxon>
        <taxon>Pseudomonadati</taxon>
        <taxon>Pseudomonadota</taxon>
        <taxon>Gammaproteobacteria</taxon>
        <taxon>Enterobacterales</taxon>
        <taxon>Enterobacteriaceae</taxon>
        <taxon>Klebsiella/Raoultella group</taxon>
        <taxon>Klebsiella</taxon>
        <taxon>Klebsiella pneumoniae complex</taxon>
    </lineage>
</organism>
<dbReference type="AlphaFoldDB" id="A0A024HVF5"/>
<keyword evidence="1" id="KW-0614">Plasmid</keyword>